<evidence type="ECO:0000313" key="2">
    <source>
        <dbReference type="Proteomes" id="UP001269375"/>
    </source>
</evidence>
<organism evidence="1 2">
    <name type="scientific">Larsenimonas suaedae</name>
    <dbReference type="NCBI Taxonomy" id="1851019"/>
    <lineage>
        <taxon>Bacteria</taxon>
        <taxon>Pseudomonadati</taxon>
        <taxon>Pseudomonadota</taxon>
        <taxon>Gammaproteobacteria</taxon>
        <taxon>Oceanospirillales</taxon>
        <taxon>Halomonadaceae</taxon>
        <taxon>Larsenimonas</taxon>
    </lineage>
</organism>
<keyword evidence="2" id="KW-1185">Reference proteome</keyword>
<comment type="caution">
    <text evidence="1">The sequence shown here is derived from an EMBL/GenBank/DDBJ whole genome shotgun (WGS) entry which is preliminary data.</text>
</comment>
<reference evidence="1 2" key="1">
    <citation type="submission" date="2023-04" db="EMBL/GenBank/DDBJ databases">
        <title>A long-awaited taxogenomic arrangement of the family Halomonadaceae.</title>
        <authorList>
            <person name="De La Haba R."/>
            <person name="Chuvochina M."/>
            <person name="Wittouck S."/>
            <person name="Arahal D.R."/>
            <person name="Sanchez-Porro C."/>
            <person name="Hugenholtz P."/>
            <person name="Ventosa A."/>
        </authorList>
    </citation>
    <scope>NUCLEOTIDE SEQUENCE [LARGE SCALE GENOMIC DNA]</scope>
    <source>
        <strain evidence="1 2">DSM 22428</strain>
    </source>
</reference>
<dbReference type="EMBL" id="JARWAO010000003">
    <property type="protein sequence ID" value="MDR5895826.1"/>
    <property type="molecule type" value="Genomic_DNA"/>
</dbReference>
<sequence length="64" mass="6949">MQTAFNIMLALHIDPKHQLNLTLARLLADSIDKASKAVKRNSAAQDFTLSSKPIGLDGIWQSSG</sequence>
<protein>
    <submittedName>
        <fullName evidence="1">Uncharacterized protein</fullName>
    </submittedName>
</protein>
<accession>A0ABU1GUX5</accession>
<name>A0ABU1GUX5_9GAMM</name>
<gene>
    <name evidence="1" type="ORF">QC825_07050</name>
</gene>
<proteinExistence type="predicted"/>
<evidence type="ECO:0000313" key="1">
    <source>
        <dbReference type="EMBL" id="MDR5895826.1"/>
    </source>
</evidence>
<dbReference type="RefSeq" id="WP_251589691.1">
    <property type="nucleotide sequence ID" value="NZ_JAMLJI010000001.1"/>
</dbReference>
<dbReference type="Proteomes" id="UP001269375">
    <property type="component" value="Unassembled WGS sequence"/>
</dbReference>